<dbReference type="PANTHER" id="PTHR30203">
    <property type="entry name" value="OUTER MEMBRANE CATION EFFLUX PROTEIN"/>
    <property type="match status" value="1"/>
</dbReference>
<dbReference type="Gene3D" id="1.20.1600.10">
    <property type="entry name" value="Outer membrane efflux proteins (OEP)"/>
    <property type="match status" value="1"/>
</dbReference>
<dbReference type="Proteomes" id="UP001169069">
    <property type="component" value="Unassembled WGS sequence"/>
</dbReference>
<dbReference type="EMBL" id="JAQIBD010000004">
    <property type="protein sequence ID" value="MDM5272519.1"/>
    <property type="molecule type" value="Genomic_DNA"/>
</dbReference>
<protein>
    <submittedName>
        <fullName evidence="2">TolC family protein</fullName>
    </submittedName>
</protein>
<evidence type="ECO:0000313" key="2">
    <source>
        <dbReference type="EMBL" id="MDM5272519.1"/>
    </source>
</evidence>
<comment type="similarity">
    <text evidence="1">Belongs to the outer membrane factor (OMF) (TC 1.B.17) family.</text>
</comment>
<dbReference type="SUPFAM" id="SSF56954">
    <property type="entry name" value="Outer membrane efflux proteins (OEP)"/>
    <property type="match status" value="1"/>
</dbReference>
<reference evidence="2" key="1">
    <citation type="submission" date="2023-01" db="EMBL/GenBank/DDBJ databases">
        <title>Sulfurovum sp. zt1-1 genome assembly.</title>
        <authorList>
            <person name="Wang J."/>
        </authorList>
    </citation>
    <scope>NUCLEOTIDE SEQUENCE</scope>
    <source>
        <strain evidence="2">Zt1-1</strain>
    </source>
</reference>
<accession>A0ABT7R099</accession>
<dbReference type="InterPro" id="IPR010131">
    <property type="entry name" value="MdtP/NodT-like"/>
</dbReference>
<dbReference type="RefSeq" id="WP_289414339.1">
    <property type="nucleotide sequence ID" value="NZ_JAQIBD010000004.1"/>
</dbReference>
<keyword evidence="3" id="KW-1185">Reference proteome</keyword>
<organism evidence="2 3">
    <name type="scientific">Sulfurovum zhangzhouensis</name>
    <dbReference type="NCBI Taxonomy" id="3019067"/>
    <lineage>
        <taxon>Bacteria</taxon>
        <taxon>Pseudomonadati</taxon>
        <taxon>Campylobacterota</taxon>
        <taxon>Epsilonproteobacteria</taxon>
        <taxon>Campylobacterales</taxon>
        <taxon>Sulfurovaceae</taxon>
        <taxon>Sulfurovum</taxon>
    </lineage>
</organism>
<dbReference type="InterPro" id="IPR003423">
    <property type="entry name" value="OMP_efflux"/>
</dbReference>
<evidence type="ECO:0000256" key="1">
    <source>
        <dbReference type="ARBA" id="ARBA00007613"/>
    </source>
</evidence>
<proteinExistence type="inferred from homology"/>
<gene>
    <name evidence="2" type="ORF">PGH07_10040</name>
</gene>
<dbReference type="Pfam" id="PF02321">
    <property type="entry name" value="OEP"/>
    <property type="match status" value="1"/>
</dbReference>
<sequence>MRIFLSVLLMLYVLEAQSIDNLVEQALKKHPSLQSIHYRLSSMDERIAKTQLWENPDLSFFVNDIQFEEPFNRSLEPMQFQAVNIKQKFPWFGKLAARKTYAQEQKNVVLDSYEAARIELAKQVKMTAYTVKELEARMAVLRSYQHLAKENIEIYTATISTEPKSHTASISAELSLFKINIQLERYTALLQSQKEKLGYLTQQDIKTVSGKQGIERPLSLDHYLARYEHNPTYRMKLSQNRAAFANSSLVDLEATPDPYVQMGYFNRNSYPDYGSVTIGVSLPIYGKETLNSQIAKKEALSAKSDVMDYKAFLQSEIRSNYARLNEAYRIYRIIQEKSLPQLSHMLELQASAIKEGADLFTYTQTLEQQLALEEESLSIKAEYLRTKATLHALIGEI</sequence>
<name>A0ABT7R099_9BACT</name>
<comment type="caution">
    <text evidence="2">The sequence shown here is derived from an EMBL/GenBank/DDBJ whole genome shotgun (WGS) entry which is preliminary data.</text>
</comment>
<evidence type="ECO:0000313" key="3">
    <source>
        <dbReference type="Proteomes" id="UP001169069"/>
    </source>
</evidence>